<name>A0A5C8GD97_9BACT</name>
<organism evidence="1 2">
    <name type="scientific">Prevotella brunnea</name>
    <dbReference type="NCBI Taxonomy" id="2508867"/>
    <lineage>
        <taxon>Bacteria</taxon>
        <taxon>Pseudomonadati</taxon>
        <taxon>Bacteroidota</taxon>
        <taxon>Bacteroidia</taxon>
        <taxon>Bacteroidales</taxon>
        <taxon>Prevotellaceae</taxon>
        <taxon>Prevotella</taxon>
    </lineage>
</organism>
<dbReference type="AlphaFoldDB" id="A0A5C8GD97"/>
<dbReference type="RefSeq" id="WP_130828363.1">
    <property type="nucleotide sequence ID" value="NZ_SDIK01000072.1"/>
</dbReference>
<dbReference type="EMBL" id="SDIK01000072">
    <property type="protein sequence ID" value="TXJ59739.1"/>
    <property type="molecule type" value="Genomic_DNA"/>
</dbReference>
<proteinExistence type="predicted"/>
<keyword evidence="2" id="KW-1185">Reference proteome</keyword>
<evidence type="ECO:0000313" key="2">
    <source>
        <dbReference type="Proteomes" id="UP000321612"/>
    </source>
</evidence>
<gene>
    <name evidence="1" type="ORF">ETF27_09270</name>
</gene>
<reference evidence="2" key="1">
    <citation type="submission" date="2019-05" db="EMBL/GenBank/DDBJ databases">
        <title>Prevotella brunnea sp. nov., isolated from a wound of a patient.</title>
        <authorList>
            <person name="Buhl M."/>
        </authorList>
    </citation>
    <scope>NUCLEOTIDE SEQUENCE [LARGE SCALE GENOMIC DNA]</scope>
    <source>
        <strain evidence="2">A2672</strain>
    </source>
</reference>
<protein>
    <submittedName>
        <fullName evidence="1">Uncharacterized protein</fullName>
    </submittedName>
</protein>
<evidence type="ECO:0000313" key="1">
    <source>
        <dbReference type="EMBL" id="TXJ59739.1"/>
    </source>
</evidence>
<sequence>MPNGELSGGKKSAATTQKVSLHPAKADLFINVIYHLSHDYNTKSKKADCLLLFSFTASAIVPSDHTITKSVRAASSE</sequence>
<comment type="caution">
    <text evidence="1">The sequence shown here is derived from an EMBL/GenBank/DDBJ whole genome shotgun (WGS) entry which is preliminary data.</text>
</comment>
<dbReference type="Proteomes" id="UP000321612">
    <property type="component" value="Unassembled WGS sequence"/>
</dbReference>
<accession>A0A5C8GD97</accession>